<comment type="caution">
    <text evidence="1">The sequence shown here is derived from an EMBL/GenBank/DDBJ whole genome shotgun (WGS) entry which is preliminary data.</text>
</comment>
<reference evidence="1" key="1">
    <citation type="journal article" date="2022" name="bioRxiv">
        <title>Sequencing and chromosome-scale assembly of the giantPleurodeles waltlgenome.</title>
        <authorList>
            <person name="Brown T."/>
            <person name="Elewa A."/>
            <person name="Iarovenko S."/>
            <person name="Subramanian E."/>
            <person name="Araus A.J."/>
            <person name="Petzold A."/>
            <person name="Susuki M."/>
            <person name="Suzuki K.-i.T."/>
            <person name="Hayashi T."/>
            <person name="Toyoda A."/>
            <person name="Oliveira C."/>
            <person name="Osipova E."/>
            <person name="Leigh N.D."/>
            <person name="Simon A."/>
            <person name="Yun M.H."/>
        </authorList>
    </citation>
    <scope>NUCLEOTIDE SEQUENCE</scope>
    <source>
        <strain evidence="1">20211129_DDA</strain>
        <tissue evidence="1">Liver</tissue>
    </source>
</reference>
<dbReference type="EMBL" id="JANPWB010000007">
    <property type="protein sequence ID" value="KAJ1171829.1"/>
    <property type="molecule type" value="Genomic_DNA"/>
</dbReference>
<gene>
    <name evidence="1" type="ORF">NDU88_003687</name>
</gene>
<keyword evidence="2" id="KW-1185">Reference proteome</keyword>
<evidence type="ECO:0000313" key="2">
    <source>
        <dbReference type="Proteomes" id="UP001066276"/>
    </source>
</evidence>
<dbReference type="AlphaFoldDB" id="A0AAV7T5N7"/>
<protein>
    <submittedName>
        <fullName evidence="1">Uncharacterized protein</fullName>
    </submittedName>
</protein>
<proteinExistence type="predicted"/>
<name>A0AAV7T5N7_PLEWA</name>
<organism evidence="1 2">
    <name type="scientific">Pleurodeles waltl</name>
    <name type="common">Iberian ribbed newt</name>
    <dbReference type="NCBI Taxonomy" id="8319"/>
    <lineage>
        <taxon>Eukaryota</taxon>
        <taxon>Metazoa</taxon>
        <taxon>Chordata</taxon>
        <taxon>Craniata</taxon>
        <taxon>Vertebrata</taxon>
        <taxon>Euteleostomi</taxon>
        <taxon>Amphibia</taxon>
        <taxon>Batrachia</taxon>
        <taxon>Caudata</taxon>
        <taxon>Salamandroidea</taxon>
        <taxon>Salamandridae</taxon>
        <taxon>Pleurodelinae</taxon>
        <taxon>Pleurodeles</taxon>
    </lineage>
</organism>
<evidence type="ECO:0000313" key="1">
    <source>
        <dbReference type="EMBL" id="KAJ1171829.1"/>
    </source>
</evidence>
<accession>A0AAV7T5N7</accession>
<sequence>MTNATSHRKRKERMCHQVARHLAMKELEKERQEECVTRPVTLKRMTSPITRRRGQGTMPHCKVELKKERRERCVNRPVTLKNLMTTNAKEK</sequence>
<dbReference type="Proteomes" id="UP001066276">
    <property type="component" value="Chromosome 4_1"/>
</dbReference>